<comment type="caution">
    <text evidence="1">The sequence shown here is derived from an EMBL/GenBank/DDBJ whole genome shotgun (WGS) entry which is preliminary data.</text>
</comment>
<sequence>MEWLFRSDLLAINRFEKFAVWCLDEHQTILGGEFGSKEMGKRVDSTEALIGPDRVDPHLARGTQLRRYSPLSTKYKSVRWSARFLDFN</sequence>
<dbReference type="AlphaFoldDB" id="A0ABD3BMJ9"/>
<accession>A0ABD3BMJ9</accession>
<dbReference type="EMBL" id="JAVIJP010000081">
    <property type="protein sequence ID" value="KAL3618236.1"/>
    <property type="molecule type" value="Genomic_DNA"/>
</dbReference>
<reference evidence="2" key="1">
    <citation type="journal article" date="2024" name="IScience">
        <title>Strigolactones Initiate the Formation of Haustorium-like Structures in Castilleja.</title>
        <authorList>
            <person name="Buerger M."/>
            <person name="Peterson D."/>
            <person name="Chory J."/>
        </authorList>
    </citation>
    <scope>NUCLEOTIDE SEQUENCE [LARGE SCALE GENOMIC DNA]</scope>
</reference>
<keyword evidence="2" id="KW-1185">Reference proteome</keyword>
<proteinExistence type="predicted"/>
<name>A0ABD3BMJ9_9LAMI</name>
<gene>
    <name evidence="1" type="ORF">CASFOL_038557</name>
</gene>
<organism evidence="1 2">
    <name type="scientific">Castilleja foliolosa</name>
    <dbReference type="NCBI Taxonomy" id="1961234"/>
    <lineage>
        <taxon>Eukaryota</taxon>
        <taxon>Viridiplantae</taxon>
        <taxon>Streptophyta</taxon>
        <taxon>Embryophyta</taxon>
        <taxon>Tracheophyta</taxon>
        <taxon>Spermatophyta</taxon>
        <taxon>Magnoliopsida</taxon>
        <taxon>eudicotyledons</taxon>
        <taxon>Gunneridae</taxon>
        <taxon>Pentapetalae</taxon>
        <taxon>asterids</taxon>
        <taxon>lamiids</taxon>
        <taxon>Lamiales</taxon>
        <taxon>Orobanchaceae</taxon>
        <taxon>Pedicularideae</taxon>
        <taxon>Castillejinae</taxon>
        <taxon>Castilleja</taxon>
    </lineage>
</organism>
<evidence type="ECO:0000313" key="2">
    <source>
        <dbReference type="Proteomes" id="UP001632038"/>
    </source>
</evidence>
<dbReference type="Proteomes" id="UP001632038">
    <property type="component" value="Unassembled WGS sequence"/>
</dbReference>
<protein>
    <submittedName>
        <fullName evidence="1">Uncharacterized protein</fullName>
    </submittedName>
</protein>
<evidence type="ECO:0000313" key="1">
    <source>
        <dbReference type="EMBL" id="KAL3618236.1"/>
    </source>
</evidence>